<accession>A0ABX2RJJ5</accession>
<keyword evidence="2" id="KW-1185">Reference proteome</keyword>
<comment type="caution">
    <text evidence="1">The sequence shown here is derived from an EMBL/GenBank/DDBJ whole genome shotgun (WGS) entry which is preliminary data.</text>
</comment>
<evidence type="ECO:0000313" key="2">
    <source>
        <dbReference type="Proteomes" id="UP000631553"/>
    </source>
</evidence>
<name>A0ABX2RJJ5_9ACTN</name>
<evidence type="ECO:0000313" key="1">
    <source>
        <dbReference type="EMBL" id="NYF55361.1"/>
    </source>
</evidence>
<dbReference type="EMBL" id="JACCCQ010000001">
    <property type="protein sequence ID" value="NYF55361.1"/>
    <property type="molecule type" value="Genomic_DNA"/>
</dbReference>
<gene>
    <name evidence="1" type="ORF">HDA35_001192</name>
</gene>
<evidence type="ECO:0008006" key="3">
    <source>
        <dbReference type="Google" id="ProtNLM"/>
    </source>
</evidence>
<dbReference type="Proteomes" id="UP000631553">
    <property type="component" value="Unassembled WGS sequence"/>
</dbReference>
<reference evidence="1 2" key="1">
    <citation type="submission" date="2020-07" db="EMBL/GenBank/DDBJ databases">
        <title>Sequencing the genomes of 1000 actinobacteria strains.</title>
        <authorList>
            <person name="Klenk H.-P."/>
        </authorList>
    </citation>
    <scope>NUCLEOTIDE SEQUENCE [LARGE SCALE GENOMIC DNA]</scope>
    <source>
        <strain evidence="1 2">DSM 43814</strain>
    </source>
</reference>
<protein>
    <recommendedName>
        <fullName evidence="3">Transposase</fullName>
    </recommendedName>
</protein>
<proteinExistence type="predicted"/>
<organism evidence="1 2">
    <name type="scientific">Micromonospora purpureochromogenes</name>
    <dbReference type="NCBI Taxonomy" id="47872"/>
    <lineage>
        <taxon>Bacteria</taxon>
        <taxon>Bacillati</taxon>
        <taxon>Actinomycetota</taxon>
        <taxon>Actinomycetes</taxon>
        <taxon>Micromonosporales</taxon>
        <taxon>Micromonosporaceae</taxon>
        <taxon>Micromonospora</taxon>
    </lineage>
</organism>
<sequence>MALIRIEPRQPTRFEKKRNMAVRYPVESG</sequence>